<evidence type="ECO:0000313" key="4">
    <source>
        <dbReference type="EMBL" id="VFQ67432.1"/>
    </source>
</evidence>
<dbReference type="PANTHER" id="PTHR11353">
    <property type="entry name" value="CHAPERONIN"/>
    <property type="match status" value="1"/>
</dbReference>
<dbReference type="OrthoDB" id="1748577at2759"/>
<keyword evidence="5" id="KW-1185">Reference proteome</keyword>
<dbReference type="Gene3D" id="1.10.560.10">
    <property type="entry name" value="GroEL-like equatorial domain"/>
    <property type="match status" value="1"/>
</dbReference>
<dbReference type="InterPro" id="IPR002423">
    <property type="entry name" value="Cpn60/GroEL/TCP-1"/>
</dbReference>
<name>A0A484KYL5_9ASTE</name>
<dbReference type="InterPro" id="IPR017998">
    <property type="entry name" value="Chaperone_TCP-1"/>
</dbReference>
<dbReference type="SUPFAM" id="SSF48592">
    <property type="entry name" value="GroEL equatorial domain-like"/>
    <property type="match status" value="1"/>
</dbReference>
<protein>
    <submittedName>
        <fullName evidence="4">Uncharacterized protein</fullName>
    </submittedName>
</protein>
<dbReference type="Pfam" id="PF00118">
    <property type="entry name" value="Cpn60_TCP1"/>
    <property type="match status" value="1"/>
</dbReference>
<sequence>MEDKFTGIEEKINAQDMKLDQIMLILKKSGTKSGKEKEVYSSSGGEGRQWNATSLNFNPNLEFPKFDGSNTRIWIKKACYSRWVVVELCGATTIFLDMCECGLLNVVQVYGLMCKDSRVMAGAGASDFVLYKELREFAWRAQSDHREALLKFSDSLLVVPAILAENNGFDVTSTIKKWHDDDNMMRMGINISTGAHSSIRIWDLYTSRESAVTSALDFVLSWLESMAAKELKSYIYGGL</sequence>
<dbReference type="GO" id="GO:0005524">
    <property type="term" value="F:ATP binding"/>
    <property type="evidence" value="ECO:0007669"/>
    <property type="project" value="UniProtKB-KW"/>
</dbReference>
<evidence type="ECO:0000313" key="5">
    <source>
        <dbReference type="Proteomes" id="UP000595140"/>
    </source>
</evidence>
<dbReference type="InterPro" id="IPR027413">
    <property type="entry name" value="GROEL-like_equatorial_sf"/>
</dbReference>
<reference evidence="4 5" key="1">
    <citation type="submission" date="2018-04" db="EMBL/GenBank/DDBJ databases">
        <authorList>
            <person name="Vogel A."/>
        </authorList>
    </citation>
    <scope>NUCLEOTIDE SEQUENCE [LARGE SCALE GENOMIC DNA]</scope>
</reference>
<dbReference type="GO" id="GO:0140662">
    <property type="term" value="F:ATP-dependent protein folding chaperone"/>
    <property type="evidence" value="ECO:0007669"/>
    <property type="project" value="InterPro"/>
</dbReference>
<dbReference type="AlphaFoldDB" id="A0A484KYL5"/>
<dbReference type="Proteomes" id="UP000595140">
    <property type="component" value="Unassembled WGS sequence"/>
</dbReference>
<keyword evidence="2" id="KW-0067">ATP-binding</keyword>
<evidence type="ECO:0000256" key="2">
    <source>
        <dbReference type="ARBA" id="ARBA00022840"/>
    </source>
</evidence>
<keyword evidence="1" id="KW-0547">Nucleotide-binding</keyword>
<accession>A0A484KYL5</accession>
<organism evidence="4 5">
    <name type="scientific">Cuscuta campestris</name>
    <dbReference type="NCBI Taxonomy" id="132261"/>
    <lineage>
        <taxon>Eukaryota</taxon>
        <taxon>Viridiplantae</taxon>
        <taxon>Streptophyta</taxon>
        <taxon>Embryophyta</taxon>
        <taxon>Tracheophyta</taxon>
        <taxon>Spermatophyta</taxon>
        <taxon>Magnoliopsida</taxon>
        <taxon>eudicotyledons</taxon>
        <taxon>Gunneridae</taxon>
        <taxon>Pentapetalae</taxon>
        <taxon>asterids</taxon>
        <taxon>lamiids</taxon>
        <taxon>Solanales</taxon>
        <taxon>Convolvulaceae</taxon>
        <taxon>Cuscuteae</taxon>
        <taxon>Cuscuta</taxon>
        <taxon>Cuscuta subgen. Grammica</taxon>
        <taxon>Cuscuta sect. Cleistogrammica</taxon>
    </lineage>
</organism>
<evidence type="ECO:0000256" key="1">
    <source>
        <dbReference type="ARBA" id="ARBA00022741"/>
    </source>
</evidence>
<evidence type="ECO:0000256" key="3">
    <source>
        <dbReference type="ARBA" id="ARBA00023186"/>
    </source>
</evidence>
<proteinExistence type="predicted"/>
<keyword evidence="3" id="KW-0143">Chaperone</keyword>
<gene>
    <name evidence="4" type="ORF">CCAM_LOCUS9208</name>
</gene>
<dbReference type="EMBL" id="OOIL02000603">
    <property type="protein sequence ID" value="VFQ67432.1"/>
    <property type="molecule type" value="Genomic_DNA"/>
</dbReference>